<sequence>MFFYFFFNFPPMVDASRSDVNTYSPEGRLYQVEYAMKAMGLGTTTIGLKTKEYALLISEKKIVSPLQNLHSVKKHFRIFENIVMGFSGISGDAKTIVEKSRQFCLRQFHLFDENTKIERLMKYMANLSLKFGESDSDKRIFNRPFGVSVLMAGYDSEPRLYSLDPSGSYLAYKAKAIGSGTEAVQDVLENELSEDLPLEEALRRTLKIIAKAMKEKINKDNVEVAIVTKDNLVILNPDDVRKYLE</sequence>
<keyword evidence="6" id="KW-1185">Reference proteome</keyword>
<comment type="subunit">
    <text evidence="3">The 26S proteasome consists of a 20S proteasome core and two 19S regulatory subunits.</text>
</comment>
<dbReference type="GO" id="GO:0005634">
    <property type="term" value="C:nucleus"/>
    <property type="evidence" value="ECO:0007669"/>
    <property type="project" value="UniProtKB-SubCell"/>
</dbReference>
<dbReference type="PANTHER" id="PTHR11599">
    <property type="entry name" value="PROTEASOME SUBUNIT ALPHA/BETA"/>
    <property type="match status" value="1"/>
</dbReference>
<dbReference type="InterPro" id="IPR050115">
    <property type="entry name" value="Proteasome_alpha"/>
</dbReference>
<dbReference type="Proteomes" id="UP000016927">
    <property type="component" value="Unassembled WGS sequence"/>
</dbReference>
<evidence type="ECO:0000313" key="5">
    <source>
        <dbReference type="EMBL" id="EOB13158.1"/>
    </source>
</evidence>
<dbReference type="AlphaFoldDB" id="R0MK40"/>
<dbReference type="EMBL" id="KB909061">
    <property type="protein sequence ID" value="EOB13158.1"/>
    <property type="molecule type" value="Genomic_DNA"/>
</dbReference>
<comment type="subcellular location">
    <subcellularLocation>
        <location evidence="3">Cytoplasm</location>
    </subcellularLocation>
    <subcellularLocation>
        <location evidence="3">Nucleus</location>
    </subcellularLocation>
</comment>
<feature type="domain" description="Proteasome alpha-type subunits" evidence="4">
    <location>
        <begin position="16"/>
        <end position="38"/>
    </location>
</feature>
<comment type="similarity">
    <text evidence="2 3">Belongs to the peptidase T1A family.</text>
</comment>
<dbReference type="Pfam" id="PF10584">
    <property type="entry name" value="Proteasome_A_N"/>
    <property type="match status" value="1"/>
</dbReference>
<reference evidence="5 6" key="1">
    <citation type="journal article" date="2013" name="BMC Genomics">
        <title>Comparative genomics of parasitic silkworm microsporidia reveal an association between genome expansion and host adaptation.</title>
        <authorList>
            <person name="Pan G."/>
            <person name="Xu J."/>
            <person name="Li T."/>
            <person name="Xia Q."/>
            <person name="Liu S.L."/>
            <person name="Zhang G."/>
            <person name="Li S."/>
            <person name="Li C."/>
            <person name="Liu H."/>
            <person name="Yang L."/>
            <person name="Liu T."/>
            <person name="Zhang X."/>
            <person name="Wu Z."/>
            <person name="Fan W."/>
            <person name="Dang X."/>
            <person name="Xiang H."/>
            <person name="Tao M."/>
            <person name="Li Y."/>
            <person name="Hu J."/>
            <person name="Li Z."/>
            <person name="Lin L."/>
            <person name="Luo J."/>
            <person name="Geng L."/>
            <person name="Wang L."/>
            <person name="Long M."/>
            <person name="Wan Y."/>
            <person name="He N."/>
            <person name="Zhang Z."/>
            <person name="Lu C."/>
            <person name="Keeling P.J."/>
            <person name="Wang J."/>
            <person name="Xiang Z."/>
            <person name="Zhou Z."/>
        </authorList>
    </citation>
    <scope>NUCLEOTIDE SEQUENCE [LARGE SCALE GENOMIC DNA]</scope>
    <source>
        <strain evidence="6">CQ1 / CVCC 102059</strain>
    </source>
</reference>
<dbReference type="SUPFAM" id="SSF56235">
    <property type="entry name" value="N-terminal nucleophile aminohydrolases (Ntn hydrolases)"/>
    <property type="match status" value="1"/>
</dbReference>
<dbReference type="Gene3D" id="3.60.20.10">
    <property type="entry name" value="Glutamine Phosphoribosylpyrophosphate, subunit 1, domain 1"/>
    <property type="match status" value="1"/>
</dbReference>
<dbReference type="GO" id="GO:0005737">
    <property type="term" value="C:cytoplasm"/>
    <property type="evidence" value="ECO:0007669"/>
    <property type="project" value="UniProtKB-SubCell"/>
</dbReference>
<protein>
    <recommendedName>
        <fullName evidence="3">Proteasome subunit alpha type</fullName>
    </recommendedName>
</protein>
<organism evidence="5 6">
    <name type="scientific">Nosema bombycis (strain CQ1 / CVCC 102059)</name>
    <name type="common">Microsporidian parasite</name>
    <name type="synonym">Pebrine of silkworm</name>
    <dbReference type="NCBI Taxonomy" id="578461"/>
    <lineage>
        <taxon>Eukaryota</taxon>
        <taxon>Fungi</taxon>
        <taxon>Fungi incertae sedis</taxon>
        <taxon>Microsporidia</taxon>
        <taxon>Nosematidae</taxon>
        <taxon>Nosema</taxon>
    </lineage>
</organism>
<gene>
    <name evidence="5" type="primary">PSA5</name>
    <name evidence="5" type="ORF">NBO_153g0005</name>
</gene>
<dbReference type="VEuPathDB" id="MicrosporidiaDB:NBO_153g0005"/>
<dbReference type="SMART" id="SM00948">
    <property type="entry name" value="Proteasome_A_N"/>
    <property type="match status" value="1"/>
</dbReference>
<evidence type="ECO:0000259" key="4">
    <source>
        <dbReference type="PROSITE" id="PS00388"/>
    </source>
</evidence>
<dbReference type="InterPro" id="IPR029055">
    <property type="entry name" value="Ntn_hydrolases_N"/>
</dbReference>
<keyword evidence="3" id="KW-0539">Nucleus</keyword>
<dbReference type="PROSITE" id="PS51475">
    <property type="entry name" value="PROTEASOME_ALPHA_2"/>
    <property type="match status" value="1"/>
</dbReference>
<dbReference type="STRING" id="578461.R0MK40"/>
<evidence type="ECO:0000256" key="2">
    <source>
        <dbReference type="PROSITE-ProRule" id="PRU00808"/>
    </source>
</evidence>
<dbReference type="InterPro" id="IPR001353">
    <property type="entry name" value="Proteasome_sua/b"/>
</dbReference>
<dbReference type="CDD" id="cd01911">
    <property type="entry name" value="proteasome_alpha"/>
    <property type="match status" value="1"/>
</dbReference>
<dbReference type="HOGENOM" id="CLU_035750_4_2_1"/>
<keyword evidence="3" id="KW-0963">Cytoplasm</keyword>
<evidence type="ECO:0000313" key="6">
    <source>
        <dbReference type="Proteomes" id="UP000016927"/>
    </source>
</evidence>
<name>R0MK40_NOSB1</name>
<proteinExistence type="inferred from homology"/>
<dbReference type="OMA" id="NHYFTYN"/>
<keyword evidence="1 2" id="KW-0647">Proteasome</keyword>
<dbReference type="OrthoDB" id="431557at2759"/>
<dbReference type="InterPro" id="IPR000426">
    <property type="entry name" value="Proteasome_asu_N"/>
</dbReference>
<dbReference type="Pfam" id="PF00227">
    <property type="entry name" value="Proteasome"/>
    <property type="match status" value="1"/>
</dbReference>
<dbReference type="GO" id="GO:0006511">
    <property type="term" value="P:ubiquitin-dependent protein catabolic process"/>
    <property type="evidence" value="ECO:0007669"/>
    <property type="project" value="InterPro"/>
</dbReference>
<dbReference type="GO" id="GO:0019773">
    <property type="term" value="C:proteasome core complex, alpha-subunit complex"/>
    <property type="evidence" value="ECO:0007669"/>
    <property type="project" value="UniProtKB-UniRule"/>
</dbReference>
<evidence type="ECO:0000256" key="1">
    <source>
        <dbReference type="ARBA" id="ARBA00022942"/>
    </source>
</evidence>
<dbReference type="PROSITE" id="PS00388">
    <property type="entry name" value="PROTEASOME_ALPHA_1"/>
    <property type="match status" value="1"/>
</dbReference>
<evidence type="ECO:0000256" key="3">
    <source>
        <dbReference type="RuleBase" id="RU000551"/>
    </source>
</evidence>
<dbReference type="InterPro" id="IPR023332">
    <property type="entry name" value="Proteasome_alpha-type"/>
</dbReference>
<accession>R0MK40</accession>